<evidence type="ECO:0000313" key="13">
    <source>
        <dbReference type="EMBL" id="KYQ55017.1"/>
    </source>
</evidence>
<dbReference type="PROSITE" id="PS50942">
    <property type="entry name" value="ENTH"/>
    <property type="match status" value="1"/>
</dbReference>
<keyword evidence="7" id="KW-0472">Membrane</keyword>
<dbReference type="InterPro" id="IPR014712">
    <property type="entry name" value="ANTH_dom_sf"/>
</dbReference>
<reference evidence="13 14" key="1">
    <citation type="submission" date="2015-09" db="EMBL/GenBank/DDBJ databases">
        <title>Trachymyrmex zeteki WGS genome.</title>
        <authorList>
            <person name="Nygaard S."/>
            <person name="Hu H."/>
            <person name="Boomsma J."/>
            <person name="Zhang G."/>
        </authorList>
    </citation>
    <scope>NUCLEOTIDE SEQUENCE [LARGE SCALE GENOMIC DNA]</scope>
    <source>
        <strain evidence="13">Tzet28-1</strain>
        <tissue evidence="13">Whole body</tissue>
    </source>
</reference>
<dbReference type="PANTHER" id="PTHR22951">
    <property type="entry name" value="CLATHRIN ASSEMBLY PROTEIN"/>
    <property type="match status" value="1"/>
</dbReference>
<dbReference type="GO" id="GO:0032050">
    <property type="term" value="F:clathrin heavy chain binding"/>
    <property type="evidence" value="ECO:0007669"/>
    <property type="project" value="TreeGrafter"/>
</dbReference>
<dbReference type="Gene3D" id="1.20.58.150">
    <property type="entry name" value="ANTH domain"/>
    <property type="match status" value="1"/>
</dbReference>
<dbReference type="Proteomes" id="UP000075809">
    <property type="component" value="Unassembled WGS sequence"/>
</dbReference>
<evidence type="ECO:0000256" key="2">
    <source>
        <dbReference type="ARBA" id="ARBA00004555"/>
    </source>
</evidence>
<evidence type="ECO:0000256" key="4">
    <source>
        <dbReference type="ARBA" id="ARBA00008011"/>
    </source>
</evidence>
<dbReference type="SUPFAM" id="SSF48464">
    <property type="entry name" value="ENTH/VHS domain"/>
    <property type="match status" value="1"/>
</dbReference>
<name>A0A151X3K4_9HYME</name>
<dbReference type="FunFam" id="1.25.40.90:FF:000017">
    <property type="entry name" value="Phosphatidylinositol-binding clathrin assembly protein LAP"/>
    <property type="match status" value="1"/>
</dbReference>
<dbReference type="Pfam" id="PF07651">
    <property type="entry name" value="ANTH"/>
    <property type="match status" value="1"/>
</dbReference>
<keyword evidence="6" id="KW-0333">Golgi apparatus</keyword>
<evidence type="ECO:0000256" key="6">
    <source>
        <dbReference type="ARBA" id="ARBA00023034"/>
    </source>
</evidence>
<dbReference type="InterPro" id="IPR013809">
    <property type="entry name" value="ENTH"/>
</dbReference>
<dbReference type="GO" id="GO:0048268">
    <property type="term" value="P:clathrin coat assembly"/>
    <property type="evidence" value="ECO:0007669"/>
    <property type="project" value="InterPro"/>
</dbReference>
<keyword evidence="5" id="KW-0254">Endocytosis</keyword>
<dbReference type="GO" id="GO:0000149">
    <property type="term" value="F:SNARE binding"/>
    <property type="evidence" value="ECO:0007669"/>
    <property type="project" value="TreeGrafter"/>
</dbReference>
<comment type="subcellular location">
    <subcellularLocation>
        <location evidence="1">Cytoplasmic vesicle</location>
        <location evidence="1">Clathrin-coated vesicle</location>
    </subcellularLocation>
    <subcellularLocation>
        <location evidence="2">Golgi apparatus</location>
    </subcellularLocation>
    <subcellularLocation>
        <location evidence="3">Membrane</location>
        <location evidence="3">Clathrin-coated pit</location>
    </subcellularLocation>
</comment>
<dbReference type="GO" id="GO:0005545">
    <property type="term" value="F:1-phosphatidylinositol binding"/>
    <property type="evidence" value="ECO:0007669"/>
    <property type="project" value="InterPro"/>
</dbReference>
<feature type="region of interest" description="Disordered" evidence="11">
    <location>
        <begin position="752"/>
        <end position="783"/>
    </location>
</feature>
<evidence type="ECO:0000256" key="9">
    <source>
        <dbReference type="ARBA" id="ARBA00023329"/>
    </source>
</evidence>
<dbReference type="GO" id="GO:0016185">
    <property type="term" value="P:synaptic vesicle budding from presynaptic endocytic zone membrane"/>
    <property type="evidence" value="ECO:0007669"/>
    <property type="project" value="TreeGrafter"/>
</dbReference>
<dbReference type="STRING" id="64791.A0A151X3K4"/>
<dbReference type="InterPro" id="IPR008942">
    <property type="entry name" value="ENTH_VHS"/>
</dbReference>
<gene>
    <name evidence="13" type="ORF">ALC60_06020</name>
</gene>
<evidence type="ECO:0000256" key="11">
    <source>
        <dbReference type="SAM" id="MobiDB-lite"/>
    </source>
</evidence>
<comment type="similarity">
    <text evidence="4">Belongs to the PICALM/SNAP91 family.</text>
</comment>
<evidence type="ECO:0000256" key="1">
    <source>
        <dbReference type="ARBA" id="ARBA00004132"/>
    </source>
</evidence>
<dbReference type="GO" id="GO:0008021">
    <property type="term" value="C:synaptic vesicle"/>
    <property type="evidence" value="ECO:0007669"/>
    <property type="project" value="TreeGrafter"/>
</dbReference>
<protein>
    <submittedName>
        <fullName evidence="13">Phosphatidylinositol-binding clathrin assembly protein LAP</fullName>
    </submittedName>
</protein>
<evidence type="ECO:0000256" key="8">
    <source>
        <dbReference type="ARBA" id="ARBA00023176"/>
    </source>
</evidence>
<proteinExistence type="inferred from homology"/>
<dbReference type="PANTHER" id="PTHR22951:SF5">
    <property type="entry name" value="PHOSPHATIDYLINOSITOL-BINDING CLATHRIN ASSEMBLY PROTEIN LAP"/>
    <property type="match status" value="1"/>
</dbReference>
<dbReference type="GO" id="GO:0005546">
    <property type="term" value="F:phosphatidylinositol-4,5-bisphosphate binding"/>
    <property type="evidence" value="ECO:0007669"/>
    <property type="project" value="TreeGrafter"/>
</dbReference>
<dbReference type="Gene3D" id="1.25.40.90">
    <property type="match status" value="1"/>
</dbReference>
<dbReference type="GO" id="GO:0005905">
    <property type="term" value="C:clathrin-coated pit"/>
    <property type="evidence" value="ECO:0007669"/>
    <property type="project" value="UniProtKB-SubCell"/>
</dbReference>
<evidence type="ECO:0000256" key="5">
    <source>
        <dbReference type="ARBA" id="ARBA00022583"/>
    </source>
</evidence>
<evidence type="ECO:0000256" key="10">
    <source>
        <dbReference type="ARBA" id="ARBA00064895"/>
    </source>
</evidence>
<dbReference type="CDD" id="cd16985">
    <property type="entry name" value="ANTH_N_AP180"/>
    <property type="match status" value="1"/>
</dbReference>
<dbReference type="GO" id="GO:0098894">
    <property type="term" value="C:extrinsic component of presynaptic endocytic zone membrane"/>
    <property type="evidence" value="ECO:0007669"/>
    <property type="project" value="TreeGrafter"/>
</dbReference>
<evidence type="ECO:0000313" key="14">
    <source>
        <dbReference type="Proteomes" id="UP000075809"/>
    </source>
</evidence>
<keyword evidence="14" id="KW-1185">Reference proteome</keyword>
<feature type="compositionally biased region" description="Low complexity" evidence="11">
    <location>
        <begin position="752"/>
        <end position="771"/>
    </location>
</feature>
<keyword evidence="9" id="KW-0968">Cytoplasmic vesicle</keyword>
<dbReference type="GO" id="GO:0040011">
    <property type="term" value="P:locomotion"/>
    <property type="evidence" value="ECO:0007669"/>
    <property type="project" value="UniProtKB-ARBA"/>
</dbReference>
<dbReference type="SMART" id="SM00273">
    <property type="entry name" value="ENTH"/>
    <property type="match status" value="1"/>
</dbReference>
<feature type="compositionally biased region" description="Polar residues" evidence="11">
    <location>
        <begin position="638"/>
        <end position="649"/>
    </location>
</feature>
<comment type="subunit">
    <text evidence="10">Binds clathrin and phosphatidylinositol 4,5-bisphosphate.</text>
</comment>
<dbReference type="FunFam" id="1.20.58.150:FF:000001">
    <property type="entry name" value="phosphatidylinositol-binding clathrin assembly protein-like isoform X1"/>
    <property type="match status" value="1"/>
</dbReference>
<dbReference type="EMBL" id="KQ982557">
    <property type="protein sequence ID" value="KYQ55017.1"/>
    <property type="molecule type" value="Genomic_DNA"/>
</dbReference>
<sequence length="783" mass="81959">MAGQTINDRLLAARHSIAGQGLAKSVCKATTEEMIGPKKKHLDYLIHCTNEPNVSIPQLANLLIERSQNTNWTVVFKALITVHHMMCYGNERFTQYLASSNSTFQLNNFLDKSGVQGYDMSPFIRRYAKYLNEKALSYRTVAFDFCKVKRGINLRCVIDISEKLLKTLPVLQSQLDALLEFDCTANDLTNGVINMAFMLLFRDLIRLFACYNDGIINLLEKYFDMNKKQCRDALDLYKKFLIRMDRVGEFLKVAENVGIDKGDIPDLTKAPSSLLDALEQHLASLEGKKGSAANTPTQSASNAFGTAASNARLEQTGNGHIDEALRQQALAEEEAAMNQYKAKVQSPSSTSTNPFLSSPTNNANQPIVDLFGATAESQSSQKASDDLLQLAGNPFANMFGAQPATGTTQPAAQMQNNMWMTNGTGFAPTAPPANNNFVTDNSFSSVFGNQDQQSTGAPGTVASVPNPFMSDFPSLGTTGGQQATNAGAFGLFDQNAGGVVGGESVQAAQTGTVAAGDLFSAGQTDLFGGDGSAAAMRTPANGGDGDAAAAPAAAAGTGMFGMNDPATGQPMMAGAPIVGYGIPTQAQVPVGYGSPAKQPMSAGQPVGAANTGKVLTGDLDSSLASLAQNLTINKSAQQQVKGMQWNSPKNAAKTGGPAGGWSPQPMAATTGAGYRPMGQGMTQLLSTTTTTIGFPSQPAMMGMQGMPMGMQGMQGMRPMMCTIPGASAAGGGMMVAGGAAPMMAMPGANPMMAGPNLQQQQPQPAAAAQPQGNAVQLDPFGAL</sequence>
<keyword evidence="8" id="KW-0168">Coated pit</keyword>
<dbReference type="GO" id="GO:0072583">
    <property type="term" value="P:clathrin-dependent endocytosis"/>
    <property type="evidence" value="ECO:0007669"/>
    <property type="project" value="InterPro"/>
</dbReference>
<dbReference type="GO" id="GO:0005794">
    <property type="term" value="C:Golgi apparatus"/>
    <property type="evidence" value="ECO:0007669"/>
    <property type="project" value="UniProtKB-SubCell"/>
</dbReference>
<dbReference type="InterPro" id="IPR011417">
    <property type="entry name" value="ANTH_dom"/>
</dbReference>
<evidence type="ECO:0000259" key="12">
    <source>
        <dbReference type="PROSITE" id="PS50942"/>
    </source>
</evidence>
<feature type="region of interest" description="Disordered" evidence="11">
    <location>
        <begin position="638"/>
        <end position="673"/>
    </location>
</feature>
<dbReference type="AlphaFoldDB" id="A0A151X3K4"/>
<dbReference type="GO" id="GO:0030136">
    <property type="term" value="C:clathrin-coated vesicle"/>
    <property type="evidence" value="ECO:0007669"/>
    <property type="project" value="UniProtKB-SubCell"/>
</dbReference>
<evidence type="ECO:0000256" key="3">
    <source>
        <dbReference type="ARBA" id="ARBA00004600"/>
    </source>
</evidence>
<organism evidence="13 14">
    <name type="scientific">Mycetomoellerius zeteki</name>
    <dbReference type="NCBI Taxonomy" id="64791"/>
    <lineage>
        <taxon>Eukaryota</taxon>
        <taxon>Metazoa</taxon>
        <taxon>Ecdysozoa</taxon>
        <taxon>Arthropoda</taxon>
        <taxon>Hexapoda</taxon>
        <taxon>Insecta</taxon>
        <taxon>Pterygota</taxon>
        <taxon>Neoptera</taxon>
        <taxon>Endopterygota</taxon>
        <taxon>Hymenoptera</taxon>
        <taxon>Apocrita</taxon>
        <taxon>Aculeata</taxon>
        <taxon>Formicoidea</taxon>
        <taxon>Formicidae</taxon>
        <taxon>Myrmicinae</taxon>
        <taxon>Mycetomoellerius</taxon>
    </lineage>
</organism>
<dbReference type="SUPFAM" id="SSF89009">
    <property type="entry name" value="GAT-like domain"/>
    <property type="match status" value="1"/>
</dbReference>
<feature type="domain" description="ENTH" evidence="12">
    <location>
        <begin position="14"/>
        <end position="145"/>
    </location>
</feature>
<evidence type="ECO:0000256" key="7">
    <source>
        <dbReference type="ARBA" id="ARBA00023136"/>
    </source>
</evidence>
<dbReference type="InterPro" id="IPR045192">
    <property type="entry name" value="AP180-like"/>
</dbReference>
<accession>A0A151X3K4</accession>